<dbReference type="AlphaFoldDB" id="A0A6B3R1U6"/>
<proteinExistence type="predicted"/>
<protein>
    <recommendedName>
        <fullName evidence="4">Lipoprotein</fullName>
    </recommendedName>
</protein>
<organism evidence="2 3">
    <name type="scientific">Psychroflexus aurantiacus</name>
    <dbReference type="NCBI Taxonomy" id="2709310"/>
    <lineage>
        <taxon>Bacteria</taxon>
        <taxon>Pseudomonadati</taxon>
        <taxon>Bacteroidota</taxon>
        <taxon>Flavobacteriia</taxon>
        <taxon>Flavobacteriales</taxon>
        <taxon>Flavobacteriaceae</taxon>
        <taxon>Psychroflexus</taxon>
    </lineage>
</organism>
<keyword evidence="3" id="KW-1185">Reference proteome</keyword>
<comment type="caution">
    <text evidence="2">The sequence shown here is derived from an EMBL/GenBank/DDBJ whole genome shotgun (WGS) entry which is preliminary data.</text>
</comment>
<sequence length="162" mass="18867">MKTYLSITLLILAFVLTSCKSKIDTVSGYYDYETECVSVDRNGFQTVKAWGIGMTEKDAILNARRRAVDEILFKGIRGGSSLCEIRPMISNPNKRRDNLNYFNRFYAPQGDFERFAGLPEENWLRRKLKINQKNEGKLAYEIIIEVDMMGLREHMRRDNLIQ</sequence>
<feature type="signal peptide" evidence="1">
    <location>
        <begin position="1"/>
        <end position="20"/>
    </location>
</feature>
<dbReference type="EMBL" id="JAAIKD010000001">
    <property type="protein sequence ID" value="NEV93027.1"/>
    <property type="molecule type" value="Genomic_DNA"/>
</dbReference>
<evidence type="ECO:0000256" key="1">
    <source>
        <dbReference type="SAM" id="SignalP"/>
    </source>
</evidence>
<accession>A0A6B3R1U6</accession>
<feature type="chain" id="PRO_5025553325" description="Lipoprotein" evidence="1">
    <location>
        <begin position="21"/>
        <end position="162"/>
    </location>
</feature>
<dbReference type="RefSeq" id="WP_164003748.1">
    <property type="nucleotide sequence ID" value="NZ_JAAIKD010000001.1"/>
</dbReference>
<name>A0A6B3R1U6_9FLAO</name>
<dbReference type="PROSITE" id="PS51257">
    <property type="entry name" value="PROKAR_LIPOPROTEIN"/>
    <property type="match status" value="1"/>
</dbReference>
<reference evidence="2 3" key="1">
    <citation type="submission" date="2020-02" db="EMBL/GenBank/DDBJ databases">
        <title>Flavobacteriaceae Psychroflexus bacterium YR1-1, complete genome.</title>
        <authorList>
            <person name="Li Y."/>
            <person name="Wu S."/>
        </authorList>
    </citation>
    <scope>NUCLEOTIDE SEQUENCE [LARGE SCALE GENOMIC DNA]</scope>
    <source>
        <strain evidence="2 3">YR1-1</strain>
    </source>
</reference>
<dbReference type="Proteomes" id="UP000478505">
    <property type="component" value="Unassembled WGS sequence"/>
</dbReference>
<evidence type="ECO:0000313" key="2">
    <source>
        <dbReference type="EMBL" id="NEV93027.1"/>
    </source>
</evidence>
<keyword evidence="1" id="KW-0732">Signal</keyword>
<evidence type="ECO:0008006" key="4">
    <source>
        <dbReference type="Google" id="ProtNLM"/>
    </source>
</evidence>
<gene>
    <name evidence="2" type="ORF">G3567_02555</name>
</gene>
<evidence type="ECO:0000313" key="3">
    <source>
        <dbReference type="Proteomes" id="UP000478505"/>
    </source>
</evidence>